<keyword evidence="3" id="KW-1185">Reference proteome</keyword>
<evidence type="ECO:0000313" key="2">
    <source>
        <dbReference type="EMBL" id="UOO93525.1"/>
    </source>
</evidence>
<dbReference type="Pfam" id="PF05762">
    <property type="entry name" value="VWA_CoxE"/>
    <property type="match status" value="1"/>
</dbReference>
<feature type="domain" description="VWFA" evidence="1">
    <location>
        <begin position="210"/>
        <end position="369"/>
    </location>
</feature>
<dbReference type="PANTHER" id="PTHR30634">
    <property type="entry name" value="OUTER MEMBRANE LOLAB LIPOPROTEIN INSERTION APPARATUS"/>
    <property type="match status" value="1"/>
</dbReference>
<proteinExistence type="predicted"/>
<evidence type="ECO:0000313" key="3">
    <source>
        <dbReference type="Proteomes" id="UP000832034"/>
    </source>
</evidence>
<dbReference type="Proteomes" id="UP000832034">
    <property type="component" value="Chromosome"/>
</dbReference>
<dbReference type="InterPro" id="IPR002035">
    <property type="entry name" value="VWF_A"/>
</dbReference>
<dbReference type="SUPFAM" id="SSF53300">
    <property type="entry name" value="vWA-like"/>
    <property type="match status" value="1"/>
</dbReference>
<protein>
    <submittedName>
        <fullName evidence="2">VWA domain-containing protein</fullName>
    </submittedName>
</protein>
<sequence>MSTDITPEAPPTNHLQRWRLILGSAANHPETSLSAVHQKMDAALAALYEDQNLSRQGGRNDSAPYVSQWLGDIRQYFPQSTVEIMQQDALERLNLTELLLHPEVLESVQADVHLVANLMALSSVIPENTKATARAVVKKVVDELLQKLEEPMRSAVSGAIDRSQRNLRPRHQEIDWQRTIRANLRHWQSEYRSIIPETLIGHGRKIRRPQREIVLAIDQSGSMANSIVYSAIFGAVMASLPTVSTKLVVFDTAVVDLTEQLSDPVEVLFGVQLGGGTDINKAIGYCQEIIQEPRNTILVLISDLYEGGVEANLLKRSAQLIASGVQMIALPALSNEGEPWYDKQLATKLAALGVPTFACTPDLFPDLMAAAIRREDVATWAANRGFKIGK</sequence>
<dbReference type="InterPro" id="IPR008912">
    <property type="entry name" value="Uncharacterised_CoxE"/>
</dbReference>
<accession>A0ABY4EF12</accession>
<dbReference type="EMBL" id="CP091512">
    <property type="protein sequence ID" value="UOO93525.1"/>
    <property type="molecule type" value="Genomic_DNA"/>
</dbReference>
<dbReference type="CDD" id="cd01462">
    <property type="entry name" value="VWA_YIEM_type"/>
    <property type="match status" value="1"/>
</dbReference>
<dbReference type="PANTHER" id="PTHR30634:SF16">
    <property type="entry name" value="OUTER-MEMBRANE LIPOPROTEIN LOLB"/>
    <property type="match status" value="1"/>
</dbReference>
<organism evidence="2 3">
    <name type="scientific">Vitreoscilla stercoraria</name>
    <dbReference type="NCBI Taxonomy" id="61"/>
    <lineage>
        <taxon>Bacteria</taxon>
        <taxon>Pseudomonadati</taxon>
        <taxon>Pseudomonadota</taxon>
        <taxon>Betaproteobacteria</taxon>
        <taxon>Neisseriales</taxon>
        <taxon>Neisseriaceae</taxon>
        <taxon>Vitreoscilla</taxon>
    </lineage>
</organism>
<dbReference type="Gene3D" id="3.40.50.410">
    <property type="entry name" value="von Willebrand factor, type A domain"/>
    <property type="match status" value="1"/>
</dbReference>
<reference evidence="2" key="1">
    <citation type="submission" date="2021-12" db="EMBL/GenBank/DDBJ databases">
        <authorList>
            <person name="Veyrier F.J."/>
        </authorList>
    </citation>
    <scope>NUCLEOTIDE SEQUENCE</scope>
    <source>
        <strain evidence="2">SAG 1488-6</strain>
    </source>
</reference>
<dbReference type="InterPro" id="IPR050458">
    <property type="entry name" value="LolB"/>
</dbReference>
<name>A0ABY4EF12_VITST</name>
<gene>
    <name evidence="2" type="ORF">LVJ81_05730</name>
</gene>
<reference evidence="2" key="2">
    <citation type="journal article" date="2022" name="Res Sq">
        <title>Evolution of multicellular longitudinally dividing oral cavity symbionts (Neisseriaceae).</title>
        <authorList>
            <person name="Nyongesa S."/>
            <person name="Weber P."/>
            <person name="Bernet E."/>
            <person name="Pullido F."/>
            <person name="Nieckarz M."/>
            <person name="Delaby M."/>
            <person name="Nieves C."/>
            <person name="Viehboeck T."/>
            <person name="Krause N."/>
            <person name="Rivera-Millot A."/>
            <person name="Nakamura A."/>
            <person name="Vischer N."/>
            <person name="VanNieuwenhze M."/>
            <person name="Brun Y."/>
            <person name="Cava F."/>
            <person name="Bulgheresi S."/>
            <person name="Veyrier F."/>
        </authorList>
    </citation>
    <scope>NUCLEOTIDE SEQUENCE</scope>
    <source>
        <strain evidence="2">SAG 1488-6</strain>
    </source>
</reference>
<dbReference type="InterPro" id="IPR036465">
    <property type="entry name" value="vWFA_dom_sf"/>
</dbReference>
<dbReference type="RefSeq" id="WP_019957726.1">
    <property type="nucleotide sequence ID" value="NZ_CP091512.1"/>
</dbReference>
<dbReference type="SMART" id="SM00327">
    <property type="entry name" value="VWA"/>
    <property type="match status" value="1"/>
</dbReference>
<evidence type="ECO:0000259" key="1">
    <source>
        <dbReference type="SMART" id="SM00327"/>
    </source>
</evidence>